<organism evidence="1 2">
    <name type="scientific">Aquitalea magnusonii</name>
    <dbReference type="NCBI Taxonomy" id="332411"/>
    <lineage>
        <taxon>Bacteria</taxon>
        <taxon>Pseudomonadati</taxon>
        <taxon>Pseudomonadota</taxon>
        <taxon>Betaproteobacteria</taxon>
        <taxon>Neisseriales</taxon>
        <taxon>Chromobacteriaceae</taxon>
        <taxon>Aquitalea</taxon>
    </lineage>
</organism>
<reference evidence="2" key="3">
    <citation type="journal article" date="2017" name="Plant Physiol. Biochem.">
        <title>Differential oxidative and antioxidative response of duckweed Lemna minor toward plant growth promoting/inhibiting bacteria.</title>
        <authorList>
            <person name="Ishizawa H."/>
            <person name="Kuroda M."/>
            <person name="Morikawa M."/>
            <person name="Ike M."/>
        </authorList>
    </citation>
    <scope>NUCLEOTIDE SEQUENCE [LARGE SCALE GENOMIC DNA]</scope>
    <source>
        <strain evidence="2">H3</strain>
    </source>
</reference>
<evidence type="ECO:0000313" key="2">
    <source>
        <dbReference type="Proteomes" id="UP000198290"/>
    </source>
</evidence>
<dbReference type="EMBL" id="AP018823">
    <property type="protein sequence ID" value="BBF87406.1"/>
    <property type="molecule type" value="Genomic_DNA"/>
</dbReference>
<keyword evidence="2" id="KW-1185">Reference proteome</keyword>
<evidence type="ECO:0000313" key="1">
    <source>
        <dbReference type="EMBL" id="BBF87406.1"/>
    </source>
</evidence>
<reference evidence="1 2" key="2">
    <citation type="journal article" date="2017" name="Genome Announc.">
        <title>Draft genome sequence of Aquitalea magnusonii strain H3, a plant growth-promoting bacterium of duckweed Lemna minor.</title>
        <authorList>
            <person name="Ishizawa H."/>
            <person name="Kuroda M."/>
            <person name="Ike M."/>
        </authorList>
    </citation>
    <scope>NUCLEOTIDE SEQUENCE [LARGE SCALE GENOMIC DNA]</scope>
    <source>
        <strain evidence="1 2">H3</strain>
    </source>
</reference>
<gene>
    <name evidence="1" type="ORF">DLM_3827</name>
</gene>
<accession>A0A3G9GTB1</accession>
<sequence length="40" mass="4687">MLIPRHLLATTGISRQENRAGWSNQQIISLFIRIFHFSAY</sequence>
<dbReference type="AlphaFoldDB" id="A0A3G9GTB1"/>
<name>A0A3G9GTB1_9NEIS</name>
<proteinExistence type="predicted"/>
<dbReference type="Proteomes" id="UP000198290">
    <property type="component" value="Chromosome"/>
</dbReference>
<dbReference type="KEGG" id="amah:DLM_3827"/>
<protein>
    <submittedName>
        <fullName evidence="1">Uncharacterized protein</fullName>
    </submittedName>
</protein>
<reference evidence="2" key="1">
    <citation type="journal article" date="2017" name="Biotechnol. Biofuels">
        <title>Evaluation of environmental bacterial communities as a factor affecting the growth of duckweed Lemna minor.</title>
        <authorList>
            <person name="Ishizawa H."/>
            <person name="Kuroda M."/>
            <person name="Morikawa M."/>
            <person name="Ike M."/>
        </authorList>
    </citation>
    <scope>NUCLEOTIDE SEQUENCE [LARGE SCALE GENOMIC DNA]</scope>
    <source>
        <strain evidence="2">H3</strain>
    </source>
</reference>